<gene>
    <name evidence="2" type="ORF">LUZ61_007104</name>
</gene>
<name>A0AAD5ZSR4_9POAL</name>
<reference evidence="2 3" key="1">
    <citation type="journal article" date="2022" name="Cell">
        <title>Repeat-based holocentromeres influence genome architecture and karyotype evolution.</title>
        <authorList>
            <person name="Hofstatter P.G."/>
            <person name="Thangavel G."/>
            <person name="Lux T."/>
            <person name="Neumann P."/>
            <person name="Vondrak T."/>
            <person name="Novak P."/>
            <person name="Zhang M."/>
            <person name="Costa L."/>
            <person name="Castellani M."/>
            <person name="Scott A."/>
            <person name="Toegelov H."/>
            <person name="Fuchs J."/>
            <person name="Mata-Sucre Y."/>
            <person name="Dias Y."/>
            <person name="Vanzela A.L.L."/>
            <person name="Huettel B."/>
            <person name="Almeida C.C.S."/>
            <person name="Simkova H."/>
            <person name="Souza G."/>
            <person name="Pedrosa-Harand A."/>
            <person name="Macas J."/>
            <person name="Mayer K.F.X."/>
            <person name="Houben A."/>
            <person name="Marques A."/>
        </authorList>
    </citation>
    <scope>NUCLEOTIDE SEQUENCE [LARGE SCALE GENOMIC DNA]</scope>
    <source>
        <strain evidence="2">RhyTen1mFocal</strain>
    </source>
</reference>
<organism evidence="2 3">
    <name type="scientific">Rhynchospora tenuis</name>
    <dbReference type="NCBI Taxonomy" id="198213"/>
    <lineage>
        <taxon>Eukaryota</taxon>
        <taxon>Viridiplantae</taxon>
        <taxon>Streptophyta</taxon>
        <taxon>Embryophyta</taxon>
        <taxon>Tracheophyta</taxon>
        <taxon>Spermatophyta</taxon>
        <taxon>Magnoliopsida</taxon>
        <taxon>Liliopsida</taxon>
        <taxon>Poales</taxon>
        <taxon>Cyperaceae</taxon>
        <taxon>Cyperoideae</taxon>
        <taxon>Rhynchosporeae</taxon>
        <taxon>Rhynchospora</taxon>
    </lineage>
</organism>
<dbReference type="Proteomes" id="UP001210211">
    <property type="component" value="Unassembled WGS sequence"/>
</dbReference>
<dbReference type="AlphaFoldDB" id="A0AAD5ZSR4"/>
<evidence type="ECO:0000256" key="1">
    <source>
        <dbReference type="SAM" id="MobiDB-lite"/>
    </source>
</evidence>
<dbReference type="PANTHER" id="PTHR33018:SF34">
    <property type="entry name" value="OS02G0472350 PROTEIN"/>
    <property type="match status" value="1"/>
</dbReference>
<proteinExistence type="predicted"/>
<accession>A0AAD5ZSR4</accession>
<feature type="region of interest" description="Disordered" evidence="1">
    <location>
        <begin position="361"/>
        <end position="381"/>
    </location>
</feature>
<evidence type="ECO:0000313" key="3">
    <source>
        <dbReference type="Proteomes" id="UP001210211"/>
    </source>
</evidence>
<feature type="region of interest" description="Disordered" evidence="1">
    <location>
        <begin position="1"/>
        <end position="32"/>
    </location>
</feature>
<feature type="compositionally biased region" description="Basic and acidic residues" evidence="1">
    <location>
        <begin position="368"/>
        <end position="381"/>
    </location>
</feature>
<sequence length="571" mass="65175">MSSGEERGYDGQANMEEEVDGGTSQNKRSRTNMEEFRRLRQNGYAFKITFDEEGVPSSTQKGTVAKFSTYCAYLAKARVSILVDDWNKDVAKEQRDELWEDVKSAFNISYNKHKKKVLTMMGRAHRAFRSRLVTDFIDNENPKNAWDIYPFSKKEWDAFFAKKTNTITIPGNSEGVGSTSITIGNLEPRSAQYFMGRAVSTGTEGSYTFNSGDTATIEAFGRSVTLSQEVSSGTIDKREVLSKAVGRPDYSGRTRGAPGWTNQTDLYGRRSRKNVHESCMTPLQITALMDAVTERCKNELKEEVREEMKNEWTQQATQQMTTWFVMNGVQEQVECNLFLHCKDGSRVHVANGFIIPSQRISQQNPMGKGKEPMEKGKGTKEIERAKKVASEVSMINRGELLEPKYLAKLSQAERKLYSVLKFISVGEETIEVRDCDPWGTHENGLFIFNLGDIVECFQRECLNISMIKIYSWYWMIELSKEVGFSKSITIWDPDKLAEITWNANEDSNVSYMKRSFSENPECQYFILPYNQGAYKFYKMEKTGKAVRKANIFSWLRSKRAIQSVDTSQCVP</sequence>
<protein>
    <submittedName>
        <fullName evidence="2">Uncharacterized protein</fullName>
    </submittedName>
</protein>
<evidence type="ECO:0000313" key="2">
    <source>
        <dbReference type="EMBL" id="KAJ3703399.1"/>
    </source>
</evidence>
<comment type="caution">
    <text evidence="2">The sequence shown here is derived from an EMBL/GenBank/DDBJ whole genome shotgun (WGS) entry which is preliminary data.</text>
</comment>
<dbReference type="PANTHER" id="PTHR33018">
    <property type="entry name" value="OS10G0338966 PROTEIN-RELATED"/>
    <property type="match status" value="1"/>
</dbReference>
<dbReference type="EMBL" id="JAMRDG010000001">
    <property type="protein sequence ID" value="KAJ3703399.1"/>
    <property type="molecule type" value="Genomic_DNA"/>
</dbReference>
<keyword evidence="3" id="KW-1185">Reference proteome</keyword>